<dbReference type="AlphaFoldDB" id="A0A1S4CT75"/>
<keyword evidence="2" id="KW-1185">Reference proteome</keyword>
<reference evidence="3" key="2">
    <citation type="submission" date="2025-08" db="UniProtKB">
        <authorList>
            <consortium name="RefSeq"/>
        </authorList>
    </citation>
    <scope>IDENTIFICATION</scope>
    <source>
        <tissue evidence="3">Leaf</tissue>
    </source>
</reference>
<dbReference type="STRING" id="4097.A0A1S4CT75"/>
<dbReference type="OrthoDB" id="542841at2759"/>
<evidence type="ECO:0000313" key="2">
    <source>
        <dbReference type="Proteomes" id="UP000790787"/>
    </source>
</evidence>
<sequence length="261" mass="29947">MTSTSSSTRTDRKEEESLYETWMNLQREELTELEHAVTQARNGHMNDQELTKLIQKITNNFQEYSNNRKRLAQIDASPFFAPTSCTPLENSVLWIGGCRPSSFIRFIYALCGIEIESHLTEFLQGTKIGEFGELTAKQISMVDELQGKTIKEERELCSRLASLQEHIVDQPVASKLKKDNVDEGNYCENADELLDEHIHEMATVVEEADDLRMKTLQEITSLLTPAQAVEYLAAAKRMRLCFQQWGKKRDREHTNKLNSVD</sequence>
<dbReference type="PaxDb" id="4097-A0A1S4CT75"/>
<proteinExistence type="predicted"/>
<dbReference type="InterPro" id="IPR051886">
    <property type="entry name" value="Seed_Dev/Stress_Resp_Reg"/>
</dbReference>
<dbReference type="PANTHER" id="PTHR46354:SF7">
    <property type="entry name" value="PROTEIN DOG1-LIKE 1"/>
    <property type="match status" value="1"/>
</dbReference>
<name>A0A1S4CT75_TOBAC</name>
<dbReference type="GO" id="GO:0043565">
    <property type="term" value="F:sequence-specific DNA binding"/>
    <property type="evidence" value="ECO:0007669"/>
    <property type="project" value="InterPro"/>
</dbReference>
<reference evidence="2" key="1">
    <citation type="journal article" date="2014" name="Nat. Commun.">
        <title>The tobacco genome sequence and its comparison with those of tomato and potato.</title>
        <authorList>
            <person name="Sierro N."/>
            <person name="Battey J.N."/>
            <person name="Ouadi S."/>
            <person name="Bakaher N."/>
            <person name="Bovet L."/>
            <person name="Willig A."/>
            <person name="Goepfert S."/>
            <person name="Peitsch M.C."/>
            <person name="Ivanov N.V."/>
        </authorList>
    </citation>
    <scope>NUCLEOTIDE SEQUENCE [LARGE SCALE GENOMIC DNA]</scope>
</reference>
<gene>
    <name evidence="3" type="primary">LOC107822304</name>
</gene>
<dbReference type="RefSeq" id="XP_016504323.1">
    <property type="nucleotide sequence ID" value="XM_016648837.1"/>
</dbReference>
<protein>
    <submittedName>
        <fullName evidence="3">Protein DOG1-like 3</fullName>
    </submittedName>
    <submittedName>
        <fullName evidence="3">Transcription factor TGA3-like</fullName>
    </submittedName>
</protein>
<evidence type="ECO:0000259" key="1">
    <source>
        <dbReference type="PROSITE" id="PS51806"/>
    </source>
</evidence>
<dbReference type="GeneID" id="107822304"/>
<dbReference type="RefSeq" id="XP_016504323.1">
    <property type="nucleotide sequence ID" value="XM_016648837.2"/>
</dbReference>
<accession>A0A1S4CT75</accession>
<dbReference type="PANTHER" id="PTHR46354">
    <property type="entry name" value="DOG1 DOMAIN-CONTAINING PROTEIN"/>
    <property type="match status" value="1"/>
</dbReference>
<evidence type="ECO:0000313" key="3">
    <source>
        <dbReference type="RefSeq" id="XP_016504323.1"/>
    </source>
</evidence>
<dbReference type="InterPro" id="IPR025422">
    <property type="entry name" value="TGA_domain"/>
</dbReference>
<dbReference type="Proteomes" id="UP000790787">
    <property type="component" value="Chromosome 17"/>
</dbReference>
<dbReference type="OMA" id="IENSMLW"/>
<dbReference type="Pfam" id="PF14144">
    <property type="entry name" value="DOG1"/>
    <property type="match status" value="1"/>
</dbReference>
<dbReference type="GO" id="GO:0006351">
    <property type="term" value="P:DNA-templated transcription"/>
    <property type="evidence" value="ECO:0007669"/>
    <property type="project" value="InterPro"/>
</dbReference>
<feature type="domain" description="DOG1" evidence="1">
    <location>
        <begin position="12"/>
        <end position="252"/>
    </location>
</feature>
<dbReference type="PROSITE" id="PS51806">
    <property type="entry name" value="DOG1"/>
    <property type="match status" value="1"/>
</dbReference>
<dbReference type="KEGG" id="nta:107822304"/>
<organism evidence="2 3">
    <name type="scientific">Nicotiana tabacum</name>
    <name type="common">Common tobacco</name>
    <dbReference type="NCBI Taxonomy" id="4097"/>
    <lineage>
        <taxon>Eukaryota</taxon>
        <taxon>Viridiplantae</taxon>
        <taxon>Streptophyta</taxon>
        <taxon>Embryophyta</taxon>
        <taxon>Tracheophyta</taxon>
        <taxon>Spermatophyta</taxon>
        <taxon>Magnoliopsida</taxon>
        <taxon>eudicotyledons</taxon>
        <taxon>Gunneridae</taxon>
        <taxon>Pentapetalae</taxon>
        <taxon>asterids</taxon>
        <taxon>lamiids</taxon>
        <taxon>Solanales</taxon>
        <taxon>Solanaceae</taxon>
        <taxon>Nicotianoideae</taxon>
        <taxon>Nicotianeae</taxon>
        <taxon>Nicotiana</taxon>
    </lineage>
</organism>